<dbReference type="EMBL" id="PHHE01000001">
    <property type="protein sequence ID" value="PKA72891.1"/>
    <property type="molecule type" value="Genomic_DNA"/>
</dbReference>
<dbReference type="Proteomes" id="UP000232455">
    <property type="component" value="Unassembled WGS sequence"/>
</dbReference>
<proteinExistence type="predicted"/>
<accession>A0ABX4Q7Y7</accession>
<gene>
    <name evidence="1" type="ORF">ATI02_5992</name>
</gene>
<protein>
    <recommendedName>
        <fullName evidence="3">Flagellar protein FliT</fullName>
    </recommendedName>
</protein>
<reference evidence="1 2" key="1">
    <citation type="submission" date="2017-11" db="EMBL/GenBank/DDBJ databases">
        <title>Genome sequencing of a diverse group of Pseudomonas species.</title>
        <authorList>
            <person name="Loper J."/>
        </authorList>
    </citation>
    <scope>NUCLEOTIDE SEQUENCE [LARGE SCALE GENOMIC DNA]</scope>
    <source>
        <strain evidence="1 2">LMG 25716</strain>
    </source>
</reference>
<dbReference type="RefSeq" id="WP_100848150.1">
    <property type="nucleotide sequence ID" value="NZ_PHHE01000001.1"/>
</dbReference>
<evidence type="ECO:0008006" key="3">
    <source>
        <dbReference type="Google" id="ProtNLM"/>
    </source>
</evidence>
<evidence type="ECO:0000313" key="1">
    <source>
        <dbReference type="EMBL" id="PKA72891.1"/>
    </source>
</evidence>
<evidence type="ECO:0000313" key="2">
    <source>
        <dbReference type="Proteomes" id="UP000232455"/>
    </source>
</evidence>
<organism evidence="1 2">
    <name type="scientific">Pseudomonas baetica</name>
    <dbReference type="NCBI Taxonomy" id="674054"/>
    <lineage>
        <taxon>Bacteria</taxon>
        <taxon>Pseudomonadati</taxon>
        <taxon>Pseudomonadota</taxon>
        <taxon>Gammaproteobacteria</taxon>
        <taxon>Pseudomonadales</taxon>
        <taxon>Pseudomonadaceae</taxon>
        <taxon>Pseudomonas</taxon>
    </lineage>
</organism>
<comment type="caution">
    <text evidence="1">The sequence shown here is derived from an EMBL/GenBank/DDBJ whole genome shotgun (WGS) entry which is preliminary data.</text>
</comment>
<sequence>MGFELGQPTHVEMLQHYNRLLEAELDATRLCLRKAHSDIAGLIVMYRDSSKELAALKVEHGRLQWTLSDVYRRQSEQEPSRMGYQYGDHNRK</sequence>
<keyword evidence="2" id="KW-1185">Reference proteome</keyword>
<name>A0ABX4Q7Y7_9PSED</name>